<dbReference type="EMBL" id="JAWNGA010000020">
    <property type="protein sequence ID" value="MDY5133796.1"/>
    <property type="molecule type" value="Genomic_DNA"/>
</dbReference>
<feature type="domain" description="HTH luxR-type" evidence="5">
    <location>
        <begin position="273"/>
        <end position="338"/>
    </location>
</feature>
<keyword evidence="1" id="KW-0805">Transcription regulation</keyword>
<comment type="caution">
    <text evidence="6">The sequence shown here is derived from an EMBL/GenBank/DDBJ whole genome shotgun (WGS) entry which is preliminary data.</text>
</comment>
<accession>A0ABU5GCH0</accession>
<proteinExistence type="predicted"/>
<dbReference type="CDD" id="cd06170">
    <property type="entry name" value="LuxR_C_like"/>
    <property type="match status" value="1"/>
</dbReference>
<organism evidence="6 7">
    <name type="scientific">Actinotignum urinale</name>
    <dbReference type="NCBI Taxonomy" id="190146"/>
    <lineage>
        <taxon>Bacteria</taxon>
        <taxon>Bacillati</taxon>
        <taxon>Actinomycetota</taxon>
        <taxon>Actinomycetes</taxon>
        <taxon>Actinomycetales</taxon>
        <taxon>Actinomycetaceae</taxon>
        <taxon>Actinotignum</taxon>
    </lineage>
</organism>
<dbReference type="Pfam" id="PF00196">
    <property type="entry name" value="GerE"/>
    <property type="match status" value="1"/>
</dbReference>
<dbReference type="PROSITE" id="PS50043">
    <property type="entry name" value="HTH_LUXR_2"/>
    <property type="match status" value="1"/>
</dbReference>
<evidence type="ECO:0000259" key="5">
    <source>
        <dbReference type="PROSITE" id="PS50043"/>
    </source>
</evidence>
<dbReference type="SUPFAM" id="SSF46894">
    <property type="entry name" value="C-terminal effector domain of the bipartite response regulators"/>
    <property type="match status" value="1"/>
</dbReference>
<dbReference type="InterPro" id="IPR036388">
    <property type="entry name" value="WH-like_DNA-bd_sf"/>
</dbReference>
<dbReference type="Proteomes" id="UP001275049">
    <property type="component" value="Unassembled WGS sequence"/>
</dbReference>
<evidence type="ECO:0000256" key="3">
    <source>
        <dbReference type="ARBA" id="ARBA00023163"/>
    </source>
</evidence>
<dbReference type="PANTHER" id="PTHR44688:SF16">
    <property type="entry name" value="DNA-BINDING TRANSCRIPTIONAL ACTIVATOR DEVR_DOSR"/>
    <property type="match status" value="1"/>
</dbReference>
<dbReference type="PROSITE" id="PS00622">
    <property type="entry name" value="HTH_LUXR_1"/>
    <property type="match status" value="1"/>
</dbReference>
<evidence type="ECO:0000256" key="2">
    <source>
        <dbReference type="ARBA" id="ARBA00023125"/>
    </source>
</evidence>
<dbReference type="InterPro" id="IPR016032">
    <property type="entry name" value="Sig_transdc_resp-reg_C-effctor"/>
</dbReference>
<name>A0ABU5GCH0_9ACTO</name>
<gene>
    <name evidence="6" type="ORF">R6G86_08640</name>
</gene>
<keyword evidence="3" id="KW-0804">Transcription</keyword>
<dbReference type="PANTHER" id="PTHR44688">
    <property type="entry name" value="DNA-BINDING TRANSCRIPTIONAL ACTIVATOR DEVR_DOSR"/>
    <property type="match status" value="1"/>
</dbReference>
<protein>
    <submittedName>
        <fullName evidence="6">LuxR C-terminal-related transcriptional regulator</fullName>
    </submittedName>
</protein>
<dbReference type="SMART" id="SM00421">
    <property type="entry name" value="HTH_LUXR"/>
    <property type="match status" value="1"/>
</dbReference>
<feature type="region of interest" description="Disordered" evidence="4">
    <location>
        <begin position="207"/>
        <end position="272"/>
    </location>
</feature>
<dbReference type="PRINTS" id="PR00038">
    <property type="entry name" value="HTHLUXR"/>
</dbReference>
<evidence type="ECO:0000313" key="6">
    <source>
        <dbReference type="EMBL" id="MDY5133796.1"/>
    </source>
</evidence>
<dbReference type="Gene3D" id="1.10.10.10">
    <property type="entry name" value="Winged helix-like DNA-binding domain superfamily/Winged helix DNA-binding domain"/>
    <property type="match status" value="1"/>
</dbReference>
<dbReference type="InterPro" id="IPR000792">
    <property type="entry name" value="Tscrpt_reg_LuxR_C"/>
</dbReference>
<feature type="compositionally biased region" description="Polar residues" evidence="4">
    <location>
        <begin position="207"/>
        <end position="219"/>
    </location>
</feature>
<feature type="compositionally biased region" description="Polar residues" evidence="4">
    <location>
        <begin position="260"/>
        <end position="272"/>
    </location>
</feature>
<reference evidence="6 7" key="1">
    <citation type="submission" date="2023-10" db="EMBL/GenBank/DDBJ databases">
        <title>Whole Genome based description of the genera Actinobaculum and Actinotignum reveals a complex phylogenetic relationship within the species included in the genus Actinotignum.</title>
        <authorList>
            <person name="Jensen C.S."/>
            <person name="Dargis R."/>
            <person name="Kemp M."/>
            <person name="Christensen J.J."/>
        </authorList>
    </citation>
    <scope>NUCLEOTIDE SEQUENCE [LARGE SCALE GENOMIC DNA]</scope>
    <source>
        <strain evidence="6 7">SLA_B974</strain>
    </source>
</reference>
<dbReference type="RefSeq" id="WP_320755588.1">
    <property type="nucleotide sequence ID" value="NZ_CP171105.1"/>
</dbReference>
<evidence type="ECO:0000256" key="4">
    <source>
        <dbReference type="SAM" id="MobiDB-lite"/>
    </source>
</evidence>
<keyword evidence="7" id="KW-1185">Reference proteome</keyword>
<evidence type="ECO:0000313" key="7">
    <source>
        <dbReference type="Proteomes" id="UP001275049"/>
    </source>
</evidence>
<keyword evidence="2" id="KW-0238">DNA-binding</keyword>
<sequence>MMRSIDLAEQIMRTVITFDQCTDARICSRQISHLVREEFPEISAVAIFVKFHHAPTFACLSGYGYPEFGDTLVVPLQSHFGQLLASHTPIVAKNKSEVARLYQTSEIDPGSLRFKETHRNLEYAQHQSAVIQPCILNGVTYGTIWLDTWRGEKPFTFTRPALHRLQIIAKLAAHLFSHCTMAPLKQASGNIECLSLIDAGPLSLETQDSGGFFSGQSPEQRSEYLVESQSKPATRESLPPQSHAPGRHTGAPSQDPPFSQPSTPSGEASAHQQILETVVLSRREQQVLYHISQGLTNAAIAEQLFISTNTVRTHRRSLMSKLNATNATCLLNEARKRHLID</sequence>
<evidence type="ECO:0000256" key="1">
    <source>
        <dbReference type="ARBA" id="ARBA00023015"/>
    </source>
</evidence>